<sequence>MTDLIKEWKFDYLTATYYLLLQQKGRKKKIALPPLRPKTGESRVTASPTIHASLEHNLDLSDLDDSPDVYLSPQSFRSGSIISERFDAMWRHNERERGGGRGQQRTTNRAAEKTSYMNVIFNTPSVCTGRSPRHKLSYNSPTPTSSTPHRAAQKPFARSMHAG</sequence>
<feature type="region of interest" description="Disordered" evidence="1">
    <location>
        <begin position="93"/>
        <end position="112"/>
    </location>
</feature>
<keyword evidence="4" id="KW-1185">Reference proteome</keyword>
<accession>A0AA36GRQ1</accession>
<protein>
    <recommendedName>
        <fullName evidence="2">Maternal embryonic leucine zipper kinase UBA domain-containing protein</fullName>
    </recommendedName>
</protein>
<dbReference type="AlphaFoldDB" id="A0AA36GRQ1"/>
<organism evidence="3 4">
    <name type="scientific">Cylicocyclus nassatus</name>
    <name type="common">Nematode worm</name>
    <dbReference type="NCBI Taxonomy" id="53992"/>
    <lineage>
        <taxon>Eukaryota</taxon>
        <taxon>Metazoa</taxon>
        <taxon>Ecdysozoa</taxon>
        <taxon>Nematoda</taxon>
        <taxon>Chromadorea</taxon>
        <taxon>Rhabditida</taxon>
        <taxon>Rhabditina</taxon>
        <taxon>Rhabditomorpha</taxon>
        <taxon>Strongyloidea</taxon>
        <taxon>Strongylidae</taxon>
        <taxon>Cylicocyclus</taxon>
    </lineage>
</organism>
<feature type="domain" description="Maternal embryonic leucine zipper kinase UBA" evidence="2">
    <location>
        <begin position="1"/>
        <end position="24"/>
    </location>
</feature>
<comment type="caution">
    <text evidence="3">The sequence shown here is derived from an EMBL/GenBank/DDBJ whole genome shotgun (WGS) entry which is preliminary data.</text>
</comment>
<evidence type="ECO:0000259" key="2">
    <source>
        <dbReference type="Pfam" id="PF21594"/>
    </source>
</evidence>
<dbReference type="Pfam" id="PF21594">
    <property type="entry name" value="UBA_MELK"/>
    <property type="match status" value="1"/>
</dbReference>
<feature type="region of interest" description="Disordered" evidence="1">
    <location>
        <begin position="123"/>
        <end position="163"/>
    </location>
</feature>
<proteinExistence type="predicted"/>
<name>A0AA36GRQ1_CYLNA</name>
<dbReference type="InterPro" id="IPR048637">
    <property type="entry name" value="MELK_UBA"/>
</dbReference>
<dbReference type="EMBL" id="CATQJL010000223">
    <property type="protein sequence ID" value="CAJ0597043.1"/>
    <property type="molecule type" value="Genomic_DNA"/>
</dbReference>
<evidence type="ECO:0000256" key="1">
    <source>
        <dbReference type="SAM" id="MobiDB-lite"/>
    </source>
</evidence>
<evidence type="ECO:0000313" key="3">
    <source>
        <dbReference type="EMBL" id="CAJ0597043.1"/>
    </source>
</evidence>
<dbReference type="Proteomes" id="UP001176961">
    <property type="component" value="Unassembled WGS sequence"/>
</dbReference>
<reference evidence="3" key="1">
    <citation type="submission" date="2023-07" db="EMBL/GenBank/DDBJ databases">
        <authorList>
            <consortium name="CYATHOMIX"/>
        </authorList>
    </citation>
    <scope>NUCLEOTIDE SEQUENCE</scope>
    <source>
        <strain evidence="3">N/A</strain>
    </source>
</reference>
<evidence type="ECO:0000313" key="4">
    <source>
        <dbReference type="Proteomes" id="UP001176961"/>
    </source>
</evidence>
<gene>
    <name evidence="3" type="ORF">CYNAS_LOCUS9026</name>
</gene>